<name>K3WWY2_GLOUD</name>
<dbReference type="SMART" id="SM00054">
    <property type="entry name" value="EFh"/>
    <property type="match status" value="10"/>
</dbReference>
<evidence type="ECO:0000259" key="5">
    <source>
        <dbReference type="PROSITE" id="PS50222"/>
    </source>
</evidence>
<feature type="domain" description="EF-hand" evidence="5">
    <location>
        <begin position="942"/>
        <end position="977"/>
    </location>
</feature>
<dbReference type="EMBL" id="GL376622">
    <property type="status" value="NOT_ANNOTATED_CDS"/>
    <property type="molecule type" value="Genomic_DNA"/>
</dbReference>
<dbReference type="InterPro" id="IPR002048">
    <property type="entry name" value="EF_hand_dom"/>
</dbReference>
<accession>K3WWY2</accession>
<dbReference type="PROSITE" id="PS50222">
    <property type="entry name" value="EF_HAND_2"/>
    <property type="match status" value="7"/>
</dbReference>
<dbReference type="Pfam" id="PF13202">
    <property type="entry name" value="EF-hand_5"/>
    <property type="match status" value="1"/>
</dbReference>
<keyword evidence="7" id="KW-1185">Reference proteome</keyword>
<protein>
    <recommendedName>
        <fullName evidence="5">EF-hand domain-containing protein</fullName>
    </recommendedName>
</protein>
<dbReference type="Gene3D" id="1.10.238.10">
    <property type="entry name" value="EF-hand"/>
    <property type="match status" value="8"/>
</dbReference>
<dbReference type="GO" id="GO:0005509">
    <property type="term" value="F:calcium ion binding"/>
    <property type="evidence" value="ECO:0007669"/>
    <property type="project" value="InterPro"/>
</dbReference>
<dbReference type="eggNOG" id="KOG0032">
    <property type="taxonomic scope" value="Eukaryota"/>
</dbReference>
<dbReference type="InParanoid" id="K3WWY2"/>
<dbReference type="SUPFAM" id="SSF47473">
    <property type="entry name" value="EF-hand"/>
    <property type="match status" value="3"/>
</dbReference>
<feature type="region of interest" description="Disordered" evidence="4">
    <location>
        <begin position="518"/>
        <end position="538"/>
    </location>
</feature>
<dbReference type="EnsemblProtists" id="PYU1_T009480">
    <property type="protein sequence ID" value="PYU1_T009480"/>
    <property type="gene ID" value="PYU1_G009462"/>
</dbReference>
<feature type="domain" description="EF-hand" evidence="5">
    <location>
        <begin position="575"/>
        <end position="605"/>
    </location>
</feature>
<evidence type="ECO:0000256" key="4">
    <source>
        <dbReference type="SAM" id="MobiDB-lite"/>
    </source>
</evidence>
<feature type="domain" description="EF-hand" evidence="5">
    <location>
        <begin position="362"/>
        <end position="397"/>
    </location>
</feature>
<feature type="region of interest" description="Disordered" evidence="4">
    <location>
        <begin position="246"/>
        <end position="266"/>
    </location>
</feature>
<feature type="domain" description="EF-hand" evidence="5">
    <location>
        <begin position="699"/>
        <end position="721"/>
    </location>
</feature>
<keyword evidence="3" id="KW-0106">Calcium</keyword>
<reference evidence="6" key="3">
    <citation type="submission" date="2015-02" db="UniProtKB">
        <authorList>
            <consortium name="EnsemblProtists"/>
        </authorList>
    </citation>
    <scope>IDENTIFICATION</scope>
    <source>
        <strain evidence="6">DAOM BR144</strain>
    </source>
</reference>
<keyword evidence="1" id="KW-0479">Metal-binding</keyword>
<dbReference type="PROSITE" id="PS00018">
    <property type="entry name" value="EF_HAND_1"/>
    <property type="match status" value="9"/>
</dbReference>
<feature type="compositionally biased region" description="Polar residues" evidence="4">
    <location>
        <begin position="255"/>
        <end position="266"/>
    </location>
</feature>
<dbReference type="PANTHER" id="PTHR34524:SF6">
    <property type="entry name" value="CALCYPHOSINE LIKE"/>
    <property type="match status" value="1"/>
</dbReference>
<dbReference type="Proteomes" id="UP000019132">
    <property type="component" value="Unassembled WGS sequence"/>
</dbReference>
<dbReference type="InterPro" id="IPR018247">
    <property type="entry name" value="EF_Hand_1_Ca_BS"/>
</dbReference>
<sequence length="1375" mass="150426">MVQWLSQDDNEHGKVPVDALKDLVCGPLVGKRLELVQSVFEHLDRKRVGYIAVSDILAAHDARKHPSVMFGEKTVDQVHDEFQSSFQAATRQVGSSFVNLYQWLSYFQYVGGHVPNDEYFELLLKRVWKATSCTSLSEATGSNLQASAAGSGYSAEVAPMTLLQALQETNPAIAANYSKPSLSISTTSMPPPVPSRLHRNASVTTGNATLNPDVASPRAAHTTTEFLKGTQFAACMVDPSIRQPSPSHYALAKRSGSSTLSTSPLQTADAGTASVLQRMRATIKERGLRGLVALSRNLRLSDADSDGLLTLVEFKKALKGLNSVPLSDVDLRCLFNHLDQDRRGMVSVLAALDMIREPMNYRRFQLVQAAFQSIDRDGSGQLDASEIVQAYDASRHPDVIAGRTTEDAVFHEFLESFDVDDDSDNGSSHKISLSQWTQYYQNVSFFVHDDDLFDLTIRNTWQLSAQHLPSFVDDMCAPPPKSPGGHSMSTFQQTANVRVMRGTGHGSSQAFAILQPDLNSDHHSNATPHASGVGASSSQPGCMFAAAKQSKELRRIIAHLCTALKDQGAVGFISLQRKFRLMDDDQNGSISVTEFHKALHETKVHLAPADATTLFQYFDANHDGAVDFHEFLAGIREPMSERRMLFVRMAFDILDTDSNGVLEVSDIVDVYDARKHPDVLSGRKTEHDVFAEFLDTFGDVDHDGKITFDEWTRYYANISASIDDDDYFELMMRNAWHISGGHGWCANSANRRTLVNHADGRATVEEAQNATSRGPAGQRTSTSFCDILGYSNPAAKSAPSRRVSVANASDSFAACLTMVPTSKPPSAAAVPGATKAALAAQDTPQRDHPVGVQLIIAKLKNGLKAKGAHGFCGLSRKFRLMDDDGNGSLNVTEFRKAMKDMELQDLTDADLRLLFQYFDRDRSGSIDLNEFLVGVRDPLNERRVLFVREAFKRMDKDGNGLLEPSDIVEAYDASKHPDVLSGRKTADAVCCEFLETFDVDGIHNGKITWTQWLHYYENISASIDDDDYFELMMRNAWHISGGIGWCANSTNRRVLVTLADGTDIVKEVQNDLGVPIQDAQSRLRTQDDRVDAKSIATATCINLTQPATASKPVTPAGKKILTLREASSAVPMEMSAVSSASGASTNPGGDMVFHAIQYHVRQQRIAAIVQLRKRMLHYIDAKTGTISATHCSECLSATLGLRLNEAHCTALFAYINQLPEATAYDLSSSTGNGPNNSIGSRFLQQSNSSSKGNTRMGIRKFFHCVLGALSPACLDAAQRVFQALQRAGNGRVFPVALAKSFQAARHPDVMLGGASTSNVFQEFALSFELADSGASGAGDRAVAFEHFEAYCVNLRAVVGSDEMLQLLLRDCFDVR</sequence>
<dbReference type="VEuPathDB" id="FungiDB:PYU1_G009462"/>
<keyword evidence="2" id="KW-0677">Repeat</keyword>
<reference evidence="7" key="2">
    <citation type="submission" date="2010-04" db="EMBL/GenBank/DDBJ databases">
        <authorList>
            <person name="Buell R."/>
            <person name="Hamilton J."/>
            <person name="Hostetler J."/>
        </authorList>
    </citation>
    <scope>NUCLEOTIDE SEQUENCE [LARGE SCALE GENOMIC DNA]</scope>
    <source>
        <strain evidence="7">DAOM:BR144</strain>
    </source>
</reference>
<dbReference type="PANTHER" id="PTHR34524">
    <property type="entry name" value="CALCYPHOSIN"/>
    <property type="match status" value="1"/>
</dbReference>
<evidence type="ECO:0000256" key="3">
    <source>
        <dbReference type="ARBA" id="ARBA00022837"/>
    </source>
</evidence>
<dbReference type="CDD" id="cd00051">
    <property type="entry name" value="EFh"/>
    <property type="match status" value="3"/>
</dbReference>
<organism evidence="6 7">
    <name type="scientific">Globisporangium ultimum (strain ATCC 200006 / CBS 805.95 / DAOM BR144)</name>
    <name type="common">Pythium ultimum</name>
    <dbReference type="NCBI Taxonomy" id="431595"/>
    <lineage>
        <taxon>Eukaryota</taxon>
        <taxon>Sar</taxon>
        <taxon>Stramenopiles</taxon>
        <taxon>Oomycota</taxon>
        <taxon>Peronosporomycetes</taxon>
        <taxon>Pythiales</taxon>
        <taxon>Pythiaceae</taxon>
        <taxon>Globisporangium</taxon>
    </lineage>
</organism>
<feature type="domain" description="EF-hand" evidence="5">
    <location>
        <begin position="906"/>
        <end position="941"/>
    </location>
</feature>
<dbReference type="HOGENOM" id="CLU_005425_0_0_1"/>
<evidence type="ECO:0000256" key="2">
    <source>
        <dbReference type="ARBA" id="ARBA00022737"/>
    </source>
</evidence>
<feature type="domain" description="EF-hand" evidence="5">
    <location>
        <begin position="878"/>
        <end position="904"/>
    </location>
</feature>
<evidence type="ECO:0000313" key="6">
    <source>
        <dbReference type="EnsemblProtists" id="PYU1_T009480"/>
    </source>
</evidence>
<proteinExistence type="predicted"/>
<feature type="domain" description="EF-hand" evidence="5">
    <location>
        <begin position="606"/>
        <end position="641"/>
    </location>
</feature>
<evidence type="ECO:0000256" key="1">
    <source>
        <dbReference type="ARBA" id="ARBA00022723"/>
    </source>
</evidence>
<dbReference type="STRING" id="431595.K3WWY2"/>
<dbReference type="OMA" id="CEAHAEF"/>
<reference evidence="7" key="1">
    <citation type="journal article" date="2010" name="Genome Biol.">
        <title>Genome sequence of the necrotrophic plant pathogen Pythium ultimum reveals original pathogenicity mechanisms and effector repertoire.</title>
        <authorList>
            <person name="Levesque C.A."/>
            <person name="Brouwer H."/>
            <person name="Cano L."/>
            <person name="Hamilton J.P."/>
            <person name="Holt C."/>
            <person name="Huitema E."/>
            <person name="Raffaele S."/>
            <person name="Robideau G.P."/>
            <person name="Thines M."/>
            <person name="Win J."/>
            <person name="Zerillo M.M."/>
            <person name="Beakes G.W."/>
            <person name="Boore J.L."/>
            <person name="Busam D."/>
            <person name="Dumas B."/>
            <person name="Ferriera S."/>
            <person name="Fuerstenberg S.I."/>
            <person name="Gachon C.M."/>
            <person name="Gaulin E."/>
            <person name="Govers F."/>
            <person name="Grenville-Briggs L."/>
            <person name="Horner N."/>
            <person name="Hostetler J."/>
            <person name="Jiang R.H."/>
            <person name="Johnson J."/>
            <person name="Krajaejun T."/>
            <person name="Lin H."/>
            <person name="Meijer H.J."/>
            <person name="Moore B."/>
            <person name="Morris P."/>
            <person name="Phuntmart V."/>
            <person name="Puiu D."/>
            <person name="Shetty J."/>
            <person name="Stajich J.E."/>
            <person name="Tripathy S."/>
            <person name="Wawra S."/>
            <person name="van West P."/>
            <person name="Whitty B.R."/>
            <person name="Coutinho P.M."/>
            <person name="Henrissat B."/>
            <person name="Martin F."/>
            <person name="Thomas P.D."/>
            <person name="Tyler B.M."/>
            <person name="De Vries R.P."/>
            <person name="Kamoun S."/>
            <person name="Yandell M."/>
            <person name="Tisserat N."/>
            <person name="Buell C.R."/>
        </authorList>
    </citation>
    <scope>NUCLEOTIDE SEQUENCE</scope>
    <source>
        <strain evidence="7">DAOM:BR144</strain>
    </source>
</reference>
<dbReference type="InterPro" id="IPR011992">
    <property type="entry name" value="EF-hand-dom_pair"/>
</dbReference>
<dbReference type="Pfam" id="PF13499">
    <property type="entry name" value="EF-hand_7"/>
    <property type="match status" value="3"/>
</dbReference>
<evidence type="ECO:0000313" key="7">
    <source>
        <dbReference type="Proteomes" id="UP000019132"/>
    </source>
</evidence>
<dbReference type="InterPro" id="IPR051581">
    <property type="entry name" value="Ca-bind"/>
</dbReference>